<keyword evidence="1" id="KW-1133">Transmembrane helix</keyword>
<keyword evidence="1" id="KW-0812">Transmembrane</keyword>
<gene>
    <name evidence="2" type="ORF">LCGC14_1825760</name>
</gene>
<evidence type="ECO:0000313" key="2">
    <source>
        <dbReference type="EMBL" id="KKL98305.1"/>
    </source>
</evidence>
<feature type="transmembrane region" description="Helical" evidence="1">
    <location>
        <begin position="32"/>
        <end position="50"/>
    </location>
</feature>
<feature type="transmembrane region" description="Helical" evidence="1">
    <location>
        <begin position="7"/>
        <end position="26"/>
    </location>
</feature>
<proteinExistence type="predicted"/>
<sequence>MQTYWNVVSVLYVLGALGCLVFFDGLTEVEQLGFLVVICTGTIIGAISTMKEK</sequence>
<reference evidence="2" key="1">
    <citation type="journal article" date="2015" name="Nature">
        <title>Complex archaea that bridge the gap between prokaryotes and eukaryotes.</title>
        <authorList>
            <person name="Spang A."/>
            <person name="Saw J.H."/>
            <person name="Jorgensen S.L."/>
            <person name="Zaremba-Niedzwiedzka K."/>
            <person name="Martijn J."/>
            <person name="Lind A.E."/>
            <person name="van Eijk R."/>
            <person name="Schleper C."/>
            <person name="Guy L."/>
            <person name="Ettema T.J."/>
        </authorList>
    </citation>
    <scope>NUCLEOTIDE SEQUENCE</scope>
</reference>
<protein>
    <submittedName>
        <fullName evidence="2">Uncharacterized protein</fullName>
    </submittedName>
</protein>
<accession>A0A0F9IX93</accession>
<name>A0A0F9IX93_9ZZZZ</name>
<dbReference type="AlphaFoldDB" id="A0A0F9IX93"/>
<comment type="caution">
    <text evidence="2">The sequence shown here is derived from an EMBL/GenBank/DDBJ whole genome shotgun (WGS) entry which is preliminary data.</text>
</comment>
<evidence type="ECO:0000256" key="1">
    <source>
        <dbReference type="SAM" id="Phobius"/>
    </source>
</evidence>
<dbReference type="EMBL" id="LAZR01017955">
    <property type="protein sequence ID" value="KKL98305.1"/>
    <property type="molecule type" value="Genomic_DNA"/>
</dbReference>
<keyword evidence="1" id="KW-0472">Membrane</keyword>
<organism evidence="2">
    <name type="scientific">marine sediment metagenome</name>
    <dbReference type="NCBI Taxonomy" id="412755"/>
    <lineage>
        <taxon>unclassified sequences</taxon>
        <taxon>metagenomes</taxon>
        <taxon>ecological metagenomes</taxon>
    </lineage>
</organism>